<dbReference type="InterPro" id="IPR036237">
    <property type="entry name" value="Xyl_isomerase-like_sf"/>
</dbReference>
<dbReference type="EMBL" id="CP036422">
    <property type="protein sequence ID" value="QFU75941.1"/>
    <property type="molecule type" value="Genomic_DNA"/>
</dbReference>
<keyword evidence="2" id="KW-0413">Isomerase</keyword>
<name>A0A5P9NJD0_9GAMM</name>
<proteinExistence type="predicted"/>
<dbReference type="PANTHER" id="PTHR12110:SF41">
    <property type="entry name" value="INOSOSE DEHYDRATASE"/>
    <property type="match status" value="1"/>
</dbReference>
<dbReference type="InterPro" id="IPR050312">
    <property type="entry name" value="IolE/XylAMocC-like"/>
</dbReference>
<evidence type="ECO:0000313" key="2">
    <source>
        <dbReference type="EMBL" id="QFU75941.1"/>
    </source>
</evidence>
<feature type="domain" description="Xylose isomerase-like TIM barrel" evidence="1">
    <location>
        <begin position="27"/>
        <end position="278"/>
    </location>
</feature>
<dbReference type="PANTHER" id="PTHR12110">
    <property type="entry name" value="HYDROXYPYRUVATE ISOMERASE"/>
    <property type="match status" value="1"/>
</dbReference>
<dbReference type="Pfam" id="PF01261">
    <property type="entry name" value="AP_endonuc_2"/>
    <property type="match status" value="1"/>
</dbReference>
<organism evidence="2 3">
    <name type="scientific">Halioglobus maricola</name>
    <dbReference type="NCBI Taxonomy" id="2601894"/>
    <lineage>
        <taxon>Bacteria</taxon>
        <taxon>Pseudomonadati</taxon>
        <taxon>Pseudomonadota</taxon>
        <taxon>Gammaproteobacteria</taxon>
        <taxon>Cellvibrionales</taxon>
        <taxon>Halieaceae</taxon>
        <taxon>Halioglobus</taxon>
    </lineage>
</organism>
<dbReference type="RefSeq" id="WP_152662047.1">
    <property type="nucleotide sequence ID" value="NZ_CP036422.1"/>
</dbReference>
<dbReference type="Proteomes" id="UP000326287">
    <property type="component" value="Chromosome"/>
</dbReference>
<dbReference type="Gene3D" id="3.20.20.150">
    <property type="entry name" value="Divalent-metal-dependent TIM barrel enzymes"/>
    <property type="match status" value="1"/>
</dbReference>
<dbReference type="InterPro" id="IPR013022">
    <property type="entry name" value="Xyl_isomerase-like_TIM-brl"/>
</dbReference>
<reference evidence="2 3" key="1">
    <citation type="submission" date="2019-02" db="EMBL/GenBank/DDBJ databases">
        <authorList>
            <person name="Li S.-H."/>
        </authorList>
    </citation>
    <scope>NUCLEOTIDE SEQUENCE [LARGE SCALE GENOMIC DNA]</scope>
    <source>
        <strain evidence="2 3">IMCC14385</strain>
    </source>
</reference>
<accession>A0A5P9NJD0</accession>
<protein>
    <submittedName>
        <fullName evidence="2">Sugar phosphate isomerase/epimerase</fullName>
    </submittedName>
</protein>
<dbReference type="AlphaFoldDB" id="A0A5P9NJD0"/>
<evidence type="ECO:0000313" key="3">
    <source>
        <dbReference type="Proteomes" id="UP000326287"/>
    </source>
</evidence>
<dbReference type="KEGG" id="halc:EY643_09855"/>
<gene>
    <name evidence="2" type="ORF">EY643_09855</name>
</gene>
<dbReference type="OrthoDB" id="9780241at2"/>
<dbReference type="SUPFAM" id="SSF51658">
    <property type="entry name" value="Xylose isomerase-like"/>
    <property type="match status" value="1"/>
</dbReference>
<dbReference type="GO" id="GO:0016853">
    <property type="term" value="F:isomerase activity"/>
    <property type="evidence" value="ECO:0007669"/>
    <property type="project" value="UniProtKB-KW"/>
</dbReference>
<keyword evidence="3" id="KW-1185">Reference proteome</keyword>
<evidence type="ECO:0000259" key="1">
    <source>
        <dbReference type="Pfam" id="PF01261"/>
    </source>
</evidence>
<sequence>MNVKIGMNMLLWGVETSPDKIPVFEGLAAAGFDGVEIPMSGHSSADLATLASACNDLGLARTASAFVGEDTNPISPDPAIRAAALDNIMRAIDDASAIGAEILIGGIYQAHKYFTGRGATEQEWLWSAQYLRAAGEYAAGRELKLGLEVLNRFEVFLINTAADCHRMVEQVGLDNVGVHYDTHHANIEDEAPASALATIKNTINHVHLSESHRGTLGSGQVDWHGHFAALEAIDYSGWLVIEAFGTSDPELAVAANVWRNAFDSPEQLYRDGIEFIRSHIG</sequence>